<dbReference type="PANTHER" id="PTHR31591:SF1">
    <property type="entry name" value="UPF0613 PROTEIN PB24D3.06C"/>
    <property type="match status" value="1"/>
</dbReference>
<gene>
    <name evidence="1" type="ORF">G6F64_001049</name>
</gene>
<evidence type="ECO:0000313" key="2">
    <source>
        <dbReference type="Proteomes" id="UP000716291"/>
    </source>
</evidence>
<dbReference type="EMBL" id="JAANQT010000075">
    <property type="protein sequence ID" value="KAG1314946.1"/>
    <property type="molecule type" value="Genomic_DNA"/>
</dbReference>
<dbReference type="AlphaFoldDB" id="A0A9P6XIR8"/>
<name>A0A9P6XIR8_RHIOR</name>
<evidence type="ECO:0000313" key="1">
    <source>
        <dbReference type="EMBL" id="KAG1314946.1"/>
    </source>
</evidence>
<sequence length="226" mass="25437">MNFSGELFTYDEDARLIAFESGLVQSDKTIVFIGGLGDGLNAVPYLKPLETTLKSIGWSLTQVQLSSSVTGYGISSLQKDISELDKLIYYLTTKRGKKSILFLGHSTGCQDCFWHSKCGQYNQTILGYILQAPVSDREYMAKNFPHFQTTVELAISLKEQDKGTELLPRSAYPDVPITVDRFLSLAIKGGDDDVFSTDLTDQEIRTLYQNIHRPIYINPFVMPLKW</sequence>
<proteinExistence type="predicted"/>
<dbReference type="PANTHER" id="PTHR31591">
    <property type="entry name" value="UPF0613 PROTEIN PB24D3.06C"/>
    <property type="match status" value="1"/>
</dbReference>
<dbReference type="SUPFAM" id="SSF53474">
    <property type="entry name" value="alpha/beta-Hydrolases"/>
    <property type="match status" value="1"/>
</dbReference>
<reference evidence="1" key="1">
    <citation type="journal article" date="2020" name="Microb. Genom.">
        <title>Genetic diversity of clinical and environmental Mucorales isolates obtained from an investigation of mucormycosis cases among solid organ transplant recipients.</title>
        <authorList>
            <person name="Nguyen M.H."/>
            <person name="Kaul D."/>
            <person name="Muto C."/>
            <person name="Cheng S.J."/>
            <person name="Richter R.A."/>
            <person name="Bruno V.M."/>
            <person name="Liu G."/>
            <person name="Beyhan S."/>
            <person name="Sundermann A.J."/>
            <person name="Mounaud S."/>
            <person name="Pasculle A.W."/>
            <person name="Nierman W.C."/>
            <person name="Driscoll E."/>
            <person name="Cumbie R."/>
            <person name="Clancy C.J."/>
            <person name="Dupont C.L."/>
        </authorList>
    </citation>
    <scope>NUCLEOTIDE SEQUENCE</scope>
    <source>
        <strain evidence="1">GL11</strain>
    </source>
</reference>
<dbReference type="Gene3D" id="3.40.50.1820">
    <property type="entry name" value="alpha/beta hydrolase"/>
    <property type="match status" value="1"/>
</dbReference>
<dbReference type="InterPro" id="IPR029058">
    <property type="entry name" value="AB_hydrolase_fold"/>
</dbReference>
<accession>A0A9P6XIR8</accession>
<dbReference type="InterPro" id="IPR013744">
    <property type="entry name" value="SidJ"/>
</dbReference>
<comment type="caution">
    <text evidence="1">The sequence shown here is derived from an EMBL/GenBank/DDBJ whole genome shotgun (WGS) entry which is preliminary data.</text>
</comment>
<dbReference type="OrthoDB" id="10034502at2759"/>
<keyword evidence="2" id="KW-1185">Reference proteome</keyword>
<dbReference type="Proteomes" id="UP000716291">
    <property type="component" value="Unassembled WGS sequence"/>
</dbReference>
<dbReference type="Pfam" id="PF08538">
    <property type="entry name" value="DUF1749"/>
    <property type="match status" value="1"/>
</dbReference>
<protein>
    <submittedName>
        <fullName evidence="1">Uncharacterized protein</fullName>
    </submittedName>
</protein>
<organism evidence="1 2">
    <name type="scientific">Rhizopus oryzae</name>
    <name type="common">Mucormycosis agent</name>
    <name type="synonym">Rhizopus arrhizus var. delemar</name>
    <dbReference type="NCBI Taxonomy" id="64495"/>
    <lineage>
        <taxon>Eukaryota</taxon>
        <taxon>Fungi</taxon>
        <taxon>Fungi incertae sedis</taxon>
        <taxon>Mucoromycota</taxon>
        <taxon>Mucoromycotina</taxon>
        <taxon>Mucoromycetes</taxon>
        <taxon>Mucorales</taxon>
        <taxon>Mucorineae</taxon>
        <taxon>Rhizopodaceae</taxon>
        <taxon>Rhizopus</taxon>
    </lineage>
</organism>